<dbReference type="Gramene" id="TraesCS6D03G0100200.2">
    <property type="protein sequence ID" value="TraesCS6D03G0100200.2.CDS"/>
    <property type="gene ID" value="TraesCS6D03G0100200"/>
</dbReference>
<dbReference type="Gramene" id="TraesCS6D02G047800.2">
    <property type="protein sequence ID" value="TraesCS6D02G047800.2"/>
    <property type="gene ID" value="TraesCS6D02G047800"/>
</dbReference>
<dbReference type="PROSITE" id="PS00107">
    <property type="entry name" value="PROTEIN_KINASE_ATP"/>
    <property type="match status" value="1"/>
</dbReference>
<dbReference type="PROSITE" id="PS50011">
    <property type="entry name" value="PROTEIN_KINASE_DOM"/>
    <property type="match status" value="1"/>
</dbReference>
<keyword evidence="1" id="KW-0808">Transferase</keyword>
<evidence type="ECO:0000313" key="7">
    <source>
        <dbReference type="EnsemblPlants" id="TraesCS6D02G047800.2"/>
    </source>
</evidence>
<dbReference type="InterPro" id="IPR011009">
    <property type="entry name" value="Kinase-like_dom_sf"/>
</dbReference>
<dbReference type="GO" id="GO:0004672">
    <property type="term" value="F:protein kinase activity"/>
    <property type="evidence" value="ECO:0007669"/>
    <property type="project" value="InterPro"/>
</dbReference>
<protein>
    <recommendedName>
        <fullName evidence="6">Protein kinase domain-containing protein</fullName>
    </recommendedName>
</protein>
<dbReference type="Gramene" id="TraesSYM6D03G03599290.1">
    <property type="protein sequence ID" value="TraesSYM6D03G03599290.1"/>
    <property type="gene ID" value="TraesSYM6D03G03599290"/>
</dbReference>
<dbReference type="SUPFAM" id="SSF82171">
    <property type="entry name" value="DPP6 N-terminal domain-like"/>
    <property type="match status" value="1"/>
</dbReference>
<evidence type="ECO:0000256" key="1">
    <source>
        <dbReference type="ARBA" id="ARBA00022679"/>
    </source>
</evidence>
<dbReference type="SMART" id="SM00220">
    <property type="entry name" value="S_TKc"/>
    <property type="match status" value="1"/>
</dbReference>
<dbReference type="Pfam" id="PF07676">
    <property type="entry name" value="PD40"/>
    <property type="match status" value="3"/>
</dbReference>
<dbReference type="Gramene" id="TraesRN6D0100109500.2">
    <property type="protein sequence ID" value="TraesRN6D0100109500.2"/>
    <property type="gene ID" value="TraesRN6D0100109500"/>
</dbReference>
<dbReference type="KEGG" id="taes:123143186"/>
<dbReference type="FunFam" id="1.10.510.10:FF:000625">
    <property type="entry name" value="Cysteine-rich receptor-like protein kinase 6"/>
    <property type="match status" value="1"/>
</dbReference>
<dbReference type="STRING" id="4565.A0A3B6Q9L7"/>
<dbReference type="Gene3D" id="3.30.200.20">
    <property type="entry name" value="Phosphorylase Kinase, domain 1"/>
    <property type="match status" value="1"/>
</dbReference>
<reference evidence="7" key="1">
    <citation type="submission" date="2018-08" db="EMBL/GenBank/DDBJ databases">
        <authorList>
            <person name="Rossello M."/>
        </authorList>
    </citation>
    <scope>NUCLEOTIDE SEQUENCE [LARGE SCALE GENOMIC DNA]</scope>
    <source>
        <strain evidence="7">cv. Chinese Spring</strain>
    </source>
</reference>
<evidence type="ECO:0000256" key="4">
    <source>
        <dbReference type="ARBA" id="ARBA00022840"/>
    </source>
</evidence>
<organism evidence="7">
    <name type="scientific">Triticum aestivum</name>
    <name type="common">Wheat</name>
    <dbReference type="NCBI Taxonomy" id="4565"/>
    <lineage>
        <taxon>Eukaryota</taxon>
        <taxon>Viridiplantae</taxon>
        <taxon>Streptophyta</taxon>
        <taxon>Embryophyta</taxon>
        <taxon>Tracheophyta</taxon>
        <taxon>Spermatophyta</taxon>
        <taxon>Magnoliopsida</taxon>
        <taxon>Liliopsida</taxon>
        <taxon>Poales</taxon>
        <taxon>Poaceae</taxon>
        <taxon>BOP clade</taxon>
        <taxon>Pooideae</taxon>
        <taxon>Triticodae</taxon>
        <taxon>Triticeae</taxon>
        <taxon>Triticinae</taxon>
        <taxon>Triticum</taxon>
    </lineage>
</organism>
<accession>A0A3B6Q9L7</accession>
<evidence type="ECO:0000259" key="6">
    <source>
        <dbReference type="PROSITE" id="PS50011"/>
    </source>
</evidence>
<dbReference type="Gene3D" id="1.10.510.10">
    <property type="entry name" value="Transferase(Phosphotransferase) domain 1"/>
    <property type="match status" value="1"/>
</dbReference>
<proteinExistence type="predicted"/>
<keyword evidence="8" id="KW-1185">Reference proteome</keyword>
<dbReference type="Gramene" id="TraesKAR6D01G0016790.2">
    <property type="protein sequence ID" value="cds.TraesKAR6D01G0016790.2"/>
    <property type="gene ID" value="TraesKAR6D01G0016790"/>
</dbReference>
<feature type="binding site" evidence="5">
    <location>
        <position position="55"/>
    </location>
    <ligand>
        <name>ATP</name>
        <dbReference type="ChEBI" id="CHEBI:30616"/>
    </ligand>
</feature>
<evidence type="ECO:0000256" key="2">
    <source>
        <dbReference type="ARBA" id="ARBA00022741"/>
    </source>
</evidence>
<dbReference type="Proteomes" id="UP000019116">
    <property type="component" value="Chromosome 6D"/>
</dbReference>
<dbReference type="InterPro" id="IPR011659">
    <property type="entry name" value="WD40"/>
</dbReference>
<dbReference type="Pfam" id="PF00069">
    <property type="entry name" value="Pkinase"/>
    <property type="match status" value="1"/>
</dbReference>
<dbReference type="AlphaFoldDB" id="A0A3B6Q9L7"/>
<feature type="domain" description="Protein kinase" evidence="6">
    <location>
        <begin position="27"/>
        <end position="315"/>
    </location>
</feature>
<keyword evidence="3" id="KW-0418">Kinase</keyword>
<dbReference type="PANTHER" id="PTHR32161:SF24">
    <property type="entry name" value="PROTEIN KINASE DOMAIN-CONTAINING PROTEIN"/>
    <property type="match status" value="1"/>
</dbReference>
<dbReference type="PANTHER" id="PTHR32161">
    <property type="entry name" value="DPP6 N-TERMINAL DOMAIN-LIKE PROTEIN"/>
    <property type="match status" value="1"/>
</dbReference>
<evidence type="ECO:0000256" key="3">
    <source>
        <dbReference type="ARBA" id="ARBA00022777"/>
    </source>
</evidence>
<reference evidence="7" key="2">
    <citation type="submission" date="2018-10" db="UniProtKB">
        <authorList>
            <consortium name="EnsemblPlants"/>
        </authorList>
    </citation>
    <scope>IDENTIFICATION</scope>
</reference>
<dbReference type="GeneID" id="123143186"/>
<dbReference type="SUPFAM" id="SSF56112">
    <property type="entry name" value="Protein kinase-like (PK-like)"/>
    <property type="match status" value="1"/>
</dbReference>
<keyword evidence="2 5" id="KW-0547">Nucleotide-binding</keyword>
<sequence>MANNLEHTSATMREFTLELLKQITDNFSEEHIIGRGGYGVVYKGVLDDGEEIALKKLHHIPGLDDAQFRNEFNHLMRVQHPNITRLVGYCYNLGHQRIKCDDEYIFAHVEERVLCFEYLQGGSLDRHISDESCGLDWHTRFKIIKGVCEGLNYLHNGCKDPIYHLDLKPANILLDKNMIPKIGDFGLSRLFPLAQTYVTIKIVGTLGYMPPEYIERYQITSKFDVFSLGVIIIRIIAGDEGYSKCADMSSPDFREHVRENWEKRMEATMSWHTSEQIEMCIEIGLRCVELDRERRPTIAEIVDELNKVDSAESSLAGQVTKKKNLYSERRGRIVFSTAYRPPVPFDIFACPFSPSCTNEELHLTDGVSYNYNGCSIPPAALKTLLKNPKLAEEDGTTDADVDAGHVSGLIFVSERNDGLEILHIALHFNVDSRVKVFALADIFGAANFIGPRLEDSGCIGGGYNVGSRMVGHSLIYTSTKEPVQQCRSPWTVVYKTNLSTGKTERLTPQGVFDLSPAVSPSGKMVAVASFQSKSWNGEIENLKTDIYVMNVDGEDGLGRKLLIKNGGWPSWGSDNIIFFHRGTEKTLPFNMVETAWGVFRYKISTEETMEVTPKELDAVTPAAISETKVAVATIRQKSRFDNVRVEVQYRHIEIFDTNNAPGMQPVQITQKTRPKTDHYNPFVRDNGGRIGYHRCRSDLLQHGDHIPSNLHKIVSPVKDVGLYRVSGLSPTISKDGSKLAFVDGEFKAVWVADHRGLRIVYDYRGPHRVFSPVWNQNPDKDILYVCIGTSFNADKTLEIYAINNASGDVVQRQRLTYGGYNNAFPSSSPDGSKFVFRSTRDGGVKKYKNLHIMLEAENGQSGIGWETRLTKGPWTDTHCQWSPTGDWIVFSSTRGKPRDADELDNGLDPGYFSVYLVKPSDPMVVIRVMDSMGDLGGHINHPVFSPDGRSIAVTADLAAVSVDPISLPMFMHAVRPYGDIFMIDLDTDNLKNINNFIKGFRRITHSRYECGTPAWTTTLMATATDLDAQAQWNMLPNTTYTPACPYVHLYGGESWHMTGHLFIPKRSC</sequence>
<dbReference type="PROSITE" id="PS00108">
    <property type="entry name" value="PROTEIN_KINASE_ST"/>
    <property type="match status" value="1"/>
</dbReference>
<dbReference type="RefSeq" id="XP_044417965.1">
    <property type="nucleotide sequence ID" value="XM_044562030.1"/>
</dbReference>
<dbReference type="InterPro" id="IPR017441">
    <property type="entry name" value="Protein_kinase_ATP_BS"/>
</dbReference>
<dbReference type="Gene3D" id="2.120.10.30">
    <property type="entry name" value="TolB, C-terminal domain"/>
    <property type="match status" value="3"/>
</dbReference>
<dbReference type="Gramene" id="TraesLDM6D03G03656670.1">
    <property type="protein sequence ID" value="TraesLDM6D03G03656670.1"/>
    <property type="gene ID" value="TraesLDM6D03G03656670"/>
</dbReference>
<dbReference type="FunFam" id="3.30.200.20:FF:000465">
    <property type="entry name" value="Cysteine-rich receptor-like protein kinase 6"/>
    <property type="match status" value="1"/>
</dbReference>
<evidence type="ECO:0000256" key="5">
    <source>
        <dbReference type="PROSITE-ProRule" id="PRU10141"/>
    </source>
</evidence>
<dbReference type="OMA" id="RITHSRN"/>
<dbReference type="GO" id="GO:0005524">
    <property type="term" value="F:ATP binding"/>
    <property type="evidence" value="ECO:0007669"/>
    <property type="project" value="UniProtKB-UniRule"/>
</dbReference>
<dbReference type="PaxDb" id="4565-Traes_6DS_567528814.1"/>
<evidence type="ECO:0000313" key="8">
    <source>
        <dbReference type="Proteomes" id="UP000019116"/>
    </source>
</evidence>
<keyword evidence="4 5" id="KW-0067">ATP-binding</keyword>
<dbReference type="Gramene" id="TraesNOR6D03G03694200.1">
    <property type="protein sequence ID" value="TraesNOR6D03G03694200.1"/>
    <property type="gene ID" value="TraesNOR6D03G03694200"/>
</dbReference>
<name>A0A3B6Q9L7_WHEAT</name>
<dbReference type="InterPro" id="IPR011042">
    <property type="entry name" value="6-blade_b-propeller_TolB-like"/>
</dbReference>
<dbReference type="EnsemblPlants" id="TraesCS6D02G047800.2">
    <property type="protein sequence ID" value="TraesCS6D02G047800.2"/>
    <property type="gene ID" value="TraesCS6D02G047800"/>
</dbReference>
<dbReference type="InterPro" id="IPR000719">
    <property type="entry name" value="Prot_kinase_dom"/>
</dbReference>
<dbReference type="InterPro" id="IPR008271">
    <property type="entry name" value="Ser/Thr_kinase_AS"/>
</dbReference>
<dbReference type="Gramene" id="TraesARI6D03G03618610.1">
    <property type="protein sequence ID" value="TraesARI6D03G03618610.1"/>
    <property type="gene ID" value="TraesARI6D03G03618610"/>
</dbReference>
<gene>
    <name evidence="7" type="primary">LOC123143186</name>
</gene>